<keyword evidence="1" id="KW-0378">Hydrolase</keyword>
<gene>
    <name evidence="1" type="ORF">D2962_13515</name>
</gene>
<dbReference type="Gene3D" id="3.40.50.880">
    <property type="match status" value="1"/>
</dbReference>
<dbReference type="SUPFAM" id="SSF52317">
    <property type="entry name" value="Class I glutamine amidotransferase-like"/>
    <property type="match status" value="1"/>
</dbReference>
<dbReference type="Proteomes" id="UP000280960">
    <property type="component" value="Chromosome"/>
</dbReference>
<dbReference type="GO" id="GO:0006598">
    <property type="term" value="P:polyamine catabolic process"/>
    <property type="evidence" value="ECO:0007669"/>
    <property type="project" value="TreeGrafter"/>
</dbReference>
<proteinExistence type="predicted"/>
<dbReference type="InterPro" id="IPR044668">
    <property type="entry name" value="PuuD-like"/>
</dbReference>
<dbReference type="KEGG" id="bacg:D2962_13515"/>
<accession>A0A3G2R7U7</accession>
<evidence type="ECO:0000313" key="2">
    <source>
        <dbReference type="Proteomes" id="UP000280960"/>
    </source>
</evidence>
<evidence type="ECO:0000313" key="1">
    <source>
        <dbReference type="EMBL" id="AYO31479.1"/>
    </source>
</evidence>
<dbReference type="PANTHER" id="PTHR43235">
    <property type="entry name" value="GLUTAMINE AMIDOTRANSFERASE PB2B2.05-RELATED"/>
    <property type="match status" value="1"/>
</dbReference>
<dbReference type="PANTHER" id="PTHR43235:SF1">
    <property type="entry name" value="GLUTAMINE AMIDOTRANSFERASE PB2B2.05-RELATED"/>
    <property type="match status" value="1"/>
</dbReference>
<dbReference type="InterPro" id="IPR011697">
    <property type="entry name" value="Peptidase_C26"/>
</dbReference>
<dbReference type="FunFam" id="3.40.50.880:FF:000030">
    <property type="entry name" value="Gamma-glutamyl-gamma-aminobutyrate hydrolase PuuD"/>
    <property type="match status" value="1"/>
</dbReference>
<dbReference type="AlphaFoldDB" id="A0A3G2R7U7"/>
<dbReference type="InterPro" id="IPR029062">
    <property type="entry name" value="Class_I_gatase-like"/>
</dbReference>
<reference evidence="1 2" key="1">
    <citation type="submission" date="2018-10" db="EMBL/GenBank/DDBJ databases">
        <authorList>
            <person name="Zhang X."/>
        </authorList>
    </citation>
    <scope>NUCLEOTIDE SEQUENCE [LARGE SCALE GENOMIC DNA]</scope>
    <source>
        <strain evidence="1 2">SK-G1</strain>
    </source>
</reference>
<dbReference type="EMBL" id="CP033169">
    <property type="protein sequence ID" value="AYO31479.1"/>
    <property type="molecule type" value="Genomic_DNA"/>
</dbReference>
<dbReference type="GO" id="GO:0033969">
    <property type="term" value="F:gamma-glutamyl-gamma-aminobutyrate hydrolase activity"/>
    <property type="evidence" value="ECO:0007669"/>
    <property type="project" value="TreeGrafter"/>
</dbReference>
<sequence length="235" mass="26947">MYPLIGITTSYDNEKKKASLNRGYFRAVQQAGGVPVPILPLDDTKILLRLLEHLDGIIFSGGPDVDPSYFHEEPHPHTEDICPERDEAEVFLARECMRRAKPMLGICRGIQLLNIALGGSIYQDIPSQIKKSLKHRQDAPRWHASHEVEIICEDSELFAIFGQNHIRVNSFHHQSVKDIAPDFKVTAVARDGVVEAIEAKRRDFFCMGVQWHPEEMWHKDPLQFKLFEHFIRASQ</sequence>
<dbReference type="RefSeq" id="WP_120767069.1">
    <property type="nucleotide sequence ID" value="NZ_CP033169.1"/>
</dbReference>
<dbReference type="CDD" id="cd01745">
    <property type="entry name" value="GATase1_2"/>
    <property type="match status" value="1"/>
</dbReference>
<protein>
    <submittedName>
        <fullName evidence="1">Gamma-glutamyl-gamma-aminobutyrate hydrolase family protein</fullName>
    </submittedName>
</protein>
<dbReference type="GO" id="GO:0005829">
    <property type="term" value="C:cytosol"/>
    <property type="evidence" value="ECO:0007669"/>
    <property type="project" value="TreeGrafter"/>
</dbReference>
<dbReference type="Pfam" id="PF07722">
    <property type="entry name" value="Peptidase_C26"/>
    <property type="match status" value="1"/>
</dbReference>
<dbReference type="PROSITE" id="PS51273">
    <property type="entry name" value="GATASE_TYPE_1"/>
    <property type="match status" value="1"/>
</dbReference>
<keyword evidence="2" id="KW-1185">Reference proteome</keyword>
<name>A0A3G2R7U7_9FIRM</name>
<organism evidence="1 2">
    <name type="scientific">Biomaibacter acetigenes</name>
    <dbReference type="NCBI Taxonomy" id="2316383"/>
    <lineage>
        <taxon>Bacteria</taxon>
        <taxon>Bacillati</taxon>
        <taxon>Bacillota</taxon>
        <taxon>Clostridia</taxon>
        <taxon>Thermosediminibacterales</taxon>
        <taxon>Tepidanaerobacteraceae</taxon>
        <taxon>Biomaibacter</taxon>
    </lineage>
</organism>